<evidence type="ECO:0000313" key="2">
    <source>
        <dbReference type="EMBL" id="QOV41594.1"/>
    </source>
</evidence>
<feature type="region of interest" description="Disordered" evidence="1">
    <location>
        <begin position="49"/>
        <end position="77"/>
    </location>
</feature>
<evidence type="ECO:0000256" key="1">
    <source>
        <dbReference type="SAM" id="MobiDB-lite"/>
    </source>
</evidence>
<accession>A0A7M2SZL6</accession>
<dbReference type="KEGG" id="sfeu:IM697_44045"/>
<protein>
    <submittedName>
        <fullName evidence="2">Uncharacterized protein</fullName>
    </submittedName>
</protein>
<name>A0A7M2SZL6_9ACTN</name>
<evidence type="ECO:0000313" key="3">
    <source>
        <dbReference type="Proteomes" id="UP000594205"/>
    </source>
</evidence>
<proteinExistence type="predicted"/>
<dbReference type="RefSeq" id="WP_194050159.1">
    <property type="nucleotide sequence ID" value="NZ_CP063373.1"/>
</dbReference>
<feature type="compositionally biased region" description="Basic and acidic residues" evidence="1">
    <location>
        <begin position="49"/>
        <end position="71"/>
    </location>
</feature>
<dbReference type="Proteomes" id="UP000594205">
    <property type="component" value="Chromosome"/>
</dbReference>
<reference evidence="2 3" key="1">
    <citation type="submission" date="2020-10" db="EMBL/GenBank/DDBJ databases">
        <title>Streptomyces ferrugineus complate genome analysis.</title>
        <authorList>
            <person name="Anwar N."/>
        </authorList>
    </citation>
    <scope>NUCLEOTIDE SEQUENCE [LARGE SCALE GENOMIC DNA]</scope>
    <source>
        <strain evidence="2 3">CCTCC AA2014009</strain>
    </source>
</reference>
<sequence length="77" mass="8298">MAAIIPPSSVQRPADLELGWAMAAEAAPIYQHSDDDRQQEVAAGLDATVRRARQEGAAVPERHTTADHDGQQKGPRL</sequence>
<dbReference type="AlphaFoldDB" id="A0A7M2SZL6"/>
<dbReference type="EMBL" id="CP063373">
    <property type="protein sequence ID" value="QOV41594.1"/>
    <property type="molecule type" value="Genomic_DNA"/>
</dbReference>
<keyword evidence="3" id="KW-1185">Reference proteome</keyword>
<organism evidence="2 3">
    <name type="scientific">Streptomyces ferrugineus</name>
    <dbReference type="NCBI Taxonomy" id="1413221"/>
    <lineage>
        <taxon>Bacteria</taxon>
        <taxon>Bacillati</taxon>
        <taxon>Actinomycetota</taxon>
        <taxon>Actinomycetes</taxon>
        <taxon>Kitasatosporales</taxon>
        <taxon>Streptomycetaceae</taxon>
        <taxon>Streptomyces</taxon>
    </lineage>
</organism>
<gene>
    <name evidence="2" type="ORF">IM697_44045</name>
</gene>